<accession>A0A2L0HB47</accession>
<evidence type="ECO:0000313" key="4">
    <source>
        <dbReference type="EMBL" id="AUX78422.1"/>
    </source>
</evidence>
<comment type="similarity">
    <text evidence="2">Belongs to the virb1 family.</text>
</comment>
<sequence length="324" mass="34956">MEKRSRFSSVVGWAALTGSALLCTSWVQISHAQDGQKSADNIIKKGTWTIERKAELATNFDERWRGSEKEFVLGADGVVKQESAVQNKGDKGPRDFGGLHHIDAALSNFAPSSNVPNRVDEAQGFTGSIQHVDAVRQTDDSTKDVYECGPSPLDPEEVKSLVVQTARKYRVDEVFATAIAWAESGFDQSRNSPKGARGPMQLMPATAARFGVKDICDPAQNIEGGMKYLRFLLDEFQNPLLVAAAYNSGEQRIYQHGGIPPFQETVGYVAKVVNYQLGLPMPPAKGKARPAAAPQAVSDASDSGDAGVIAVKKTGKFVGGVMHF</sequence>
<dbReference type="PANTHER" id="PTHR37423">
    <property type="entry name" value="SOLUBLE LYTIC MUREIN TRANSGLYCOSYLASE-RELATED"/>
    <property type="match status" value="1"/>
</dbReference>
<keyword evidence="4" id="KW-0614">Plasmid</keyword>
<dbReference type="Gene3D" id="1.10.530.10">
    <property type="match status" value="1"/>
</dbReference>
<dbReference type="Pfam" id="PF01464">
    <property type="entry name" value="SLT"/>
    <property type="match status" value="1"/>
</dbReference>
<dbReference type="CDD" id="cd00254">
    <property type="entry name" value="LT-like"/>
    <property type="match status" value="1"/>
</dbReference>
<dbReference type="PANTHER" id="PTHR37423:SF2">
    <property type="entry name" value="MEMBRANE-BOUND LYTIC MUREIN TRANSGLYCOSYLASE C"/>
    <property type="match status" value="1"/>
</dbReference>
<dbReference type="InterPro" id="IPR023346">
    <property type="entry name" value="Lysozyme-like_dom_sf"/>
</dbReference>
<organism evidence="4 5">
    <name type="scientific">Rhizobium fredii</name>
    <name type="common">Sinorhizobium fredii</name>
    <dbReference type="NCBI Taxonomy" id="380"/>
    <lineage>
        <taxon>Bacteria</taxon>
        <taxon>Pseudomonadati</taxon>
        <taxon>Pseudomonadota</taxon>
        <taxon>Alphaproteobacteria</taxon>
        <taxon>Hyphomicrobiales</taxon>
        <taxon>Rhizobiaceae</taxon>
        <taxon>Sinorhizobium/Ensifer group</taxon>
        <taxon>Sinorhizobium</taxon>
    </lineage>
</organism>
<name>A0A2L0HB47_RHIFR</name>
<evidence type="ECO:0000256" key="2">
    <source>
        <dbReference type="ARBA" id="ARBA00009387"/>
    </source>
</evidence>
<feature type="domain" description="Transglycosylase SLT" evidence="3">
    <location>
        <begin position="163"/>
        <end position="255"/>
    </location>
</feature>
<proteinExistence type="inferred from homology"/>
<evidence type="ECO:0000256" key="1">
    <source>
        <dbReference type="ARBA" id="ARBA00007734"/>
    </source>
</evidence>
<dbReference type="InterPro" id="IPR008258">
    <property type="entry name" value="Transglycosylase_SLT_dom_1"/>
</dbReference>
<reference evidence="4 5" key="1">
    <citation type="submission" date="2017-10" db="EMBL/GenBank/DDBJ databases">
        <title>Analysis of the genome sequences of Rhizobium populations associated to common bean (phaseolus vulgaris).</title>
        <authorList>
            <person name="Bustos P."/>
            <person name="Santamaria R.I."/>
            <person name="Miranda-Sanchez F."/>
            <person name="Perez-Carrascal O."/>
            <person name="Juarez S."/>
            <person name="Lozano L."/>
            <person name="Martinez-Flores I."/>
            <person name="Vinuesa P."/>
            <person name="Martinez-Romero E."/>
            <person name="Cevallos M.A."/>
            <person name="Romero D."/>
            <person name="Davila G."/>
            <person name="Gonzalez V."/>
        </authorList>
    </citation>
    <scope>NUCLEOTIDE SEQUENCE [LARGE SCALE GENOMIC DNA]</scope>
    <source>
        <strain evidence="4 5">NXT3</strain>
        <plasmid evidence="5">Plasmid psfrenxt3a</plasmid>
    </source>
</reference>
<gene>
    <name evidence="4" type="ORF">NXT3_PA00128</name>
</gene>
<dbReference type="AlphaFoldDB" id="A0A2L0HB47"/>
<dbReference type="SUPFAM" id="SSF53955">
    <property type="entry name" value="Lysozyme-like"/>
    <property type="match status" value="1"/>
</dbReference>
<evidence type="ECO:0000313" key="5">
    <source>
        <dbReference type="Proteomes" id="UP000239340"/>
    </source>
</evidence>
<comment type="similarity">
    <text evidence="1">Belongs to the transglycosylase Slt family.</text>
</comment>
<dbReference type="EMBL" id="CP024308">
    <property type="protein sequence ID" value="AUX78422.1"/>
    <property type="molecule type" value="Genomic_DNA"/>
</dbReference>
<geneLocation type="plasmid" evidence="5">
    <name>psfrenxt3a</name>
</geneLocation>
<protein>
    <submittedName>
        <fullName evidence="4">Lytic transglycosylase-like protein</fullName>
    </submittedName>
</protein>
<evidence type="ECO:0000259" key="3">
    <source>
        <dbReference type="Pfam" id="PF01464"/>
    </source>
</evidence>
<dbReference type="Proteomes" id="UP000239340">
    <property type="component" value="Plasmid pSfreNXT3a"/>
</dbReference>